<feature type="compositionally biased region" description="Basic residues" evidence="1">
    <location>
        <begin position="108"/>
        <end position="117"/>
    </location>
</feature>
<keyword evidence="3" id="KW-1185">Reference proteome</keyword>
<gene>
    <name evidence="2" type="ORF">DY000_02047924</name>
</gene>
<protein>
    <submittedName>
        <fullName evidence="2">Uncharacterized protein</fullName>
    </submittedName>
</protein>
<evidence type="ECO:0000313" key="2">
    <source>
        <dbReference type="EMBL" id="KAF3606191.1"/>
    </source>
</evidence>
<dbReference type="PANTHER" id="PTHR33240">
    <property type="entry name" value="OS08G0508500 PROTEIN"/>
    <property type="match status" value="1"/>
</dbReference>
<name>A0ABQ7ERV5_BRACR</name>
<accession>A0ABQ7ERV5</accession>
<dbReference type="Proteomes" id="UP000266723">
    <property type="component" value="Unassembled WGS sequence"/>
</dbReference>
<dbReference type="PANTHER" id="PTHR33240:SF8">
    <property type="entry name" value="OS03G0439900 PROTEIN"/>
    <property type="match status" value="1"/>
</dbReference>
<dbReference type="EMBL" id="QGKV02000297">
    <property type="protein sequence ID" value="KAF3606191.1"/>
    <property type="molecule type" value="Genomic_DNA"/>
</dbReference>
<proteinExistence type="predicted"/>
<reference evidence="2 3" key="1">
    <citation type="journal article" date="2020" name="BMC Genomics">
        <title>Intraspecific diversification of the crop wild relative Brassica cretica Lam. using demographic model selection.</title>
        <authorList>
            <person name="Kioukis A."/>
            <person name="Michalopoulou V.A."/>
            <person name="Briers L."/>
            <person name="Pirintsos S."/>
            <person name="Studholme D.J."/>
            <person name="Pavlidis P."/>
            <person name="Sarris P.F."/>
        </authorList>
    </citation>
    <scope>NUCLEOTIDE SEQUENCE [LARGE SCALE GENOMIC DNA]</scope>
    <source>
        <strain evidence="3">cv. PFS-1207/04</strain>
    </source>
</reference>
<sequence length="423" mass="46337">MAKEQEKVITPHHDALVISLTVANCLVKRIPLDNGCSGNIIFQPAYKDLGLEESALIRRITPLIGFSGEGNQTGSRVFPLLLPNYPKGKDQGLIAITEQASGSSHRGTGGRRNGRRVMRSESAAETNQEAPSKHLFPVGLVRHIKQRIEIASLLDRCVTSGNKLASGISAAFRICCATLRSTISSFVGLVRHIKQQSKLGSIKRLSAPLVSPFNPPVLPFGEFISLKQSLSSRPVQPYCPNPTTLVRIRPSLSENFALPGFSSSCPNILSFNKPNGLSNNPSSLLIRRRSKFSHPPTESPSNSDQLFLASPNPFSTFSQFGQYMHISTRSNNEVLLFFSDPPRFECTIRKEKRAASIDTNSSSSIEICERATIDTSIRASIDTEPRTNNMVVTLVQTRNENGDLHDPGGSSVYCRSESRCTWG</sequence>
<feature type="region of interest" description="Disordered" evidence="1">
    <location>
        <begin position="100"/>
        <end position="129"/>
    </location>
</feature>
<organism evidence="2 3">
    <name type="scientific">Brassica cretica</name>
    <name type="common">Mustard</name>
    <dbReference type="NCBI Taxonomy" id="69181"/>
    <lineage>
        <taxon>Eukaryota</taxon>
        <taxon>Viridiplantae</taxon>
        <taxon>Streptophyta</taxon>
        <taxon>Embryophyta</taxon>
        <taxon>Tracheophyta</taxon>
        <taxon>Spermatophyta</taxon>
        <taxon>Magnoliopsida</taxon>
        <taxon>eudicotyledons</taxon>
        <taxon>Gunneridae</taxon>
        <taxon>Pentapetalae</taxon>
        <taxon>rosids</taxon>
        <taxon>malvids</taxon>
        <taxon>Brassicales</taxon>
        <taxon>Brassicaceae</taxon>
        <taxon>Brassiceae</taxon>
        <taxon>Brassica</taxon>
    </lineage>
</organism>
<evidence type="ECO:0000256" key="1">
    <source>
        <dbReference type="SAM" id="MobiDB-lite"/>
    </source>
</evidence>
<evidence type="ECO:0000313" key="3">
    <source>
        <dbReference type="Proteomes" id="UP000266723"/>
    </source>
</evidence>
<comment type="caution">
    <text evidence="2">The sequence shown here is derived from an EMBL/GenBank/DDBJ whole genome shotgun (WGS) entry which is preliminary data.</text>
</comment>